<keyword evidence="8" id="KW-1185">Reference proteome</keyword>
<feature type="transmembrane region" description="Helical" evidence="6">
    <location>
        <begin position="268"/>
        <end position="297"/>
    </location>
</feature>
<dbReference type="eggNOG" id="arCOG00009">
    <property type="taxonomic scope" value="Archaea"/>
</dbReference>
<dbReference type="InterPro" id="IPR002293">
    <property type="entry name" value="AA/rel_permease1"/>
</dbReference>
<dbReference type="RefSeq" id="WP_012350329.1">
    <property type="nucleotide sequence ID" value="NC_010525.1"/>
</dbReference>
<feature type="transmembrane region" description="Helical" evidence="6">
    <location>
        <begin position="407"/>
        <end position="424"/>
    </location>
</feature>
<dbReference type="InterPro" id="IPR050367">
    <property type="entry name" value="APC_superfamily"/>
</dbReference>
<dbReference type="Proteomes" id="UP000001694">
    <property type="component" value="Chromosome"/>
</dbReference>
<evidence type="ECO:0000256" key="2">
    <source>
        <dbReference type="ARBA" id="ARBA00022475"/>
    </source>
</evidence>
<evidence type="ECO:0000256" key="1">
    <source>
        <dbReference type="ARBA" id="ARBA00004651"/>
    </source>
</evidence>
<name>B1YDP6_PYRNV</name>
<dbReference type="GO" id="GO:0005886">
    <property type="term" value="C:plasma membrane"/>
    <property type="evidence" value="ECO:0007669"/>
    <property type="project" value="UniProtKB-SubCell"/>
</dbReference>
<dbReference type="KEGG" id="tne:Tneu_0974"/>
<keyword evidence="3 6" id="KW-0812">Transmembrane</keyword>
<feature type="transmembrane region" description="Helical" evidence="6">
    <location>
        <begin position="120"/>
        <end position="140"/>
    </location>
</feature>
<feature type="transmembrane region" description="Helical" evidence="6">
    <location>
        <begin position="382"/>
        <end position="401"/>
    </location>
</feature>
<evidence type="ECO:0000256" key="3">
    <source>
        <dbReference type="ARBA" id="ARBA00022692"/>
    </source>
</evidence>
<dbReference type="AlphaFoldDB" id="B1YDP6"/>
<keyword evidence="4 6" id="KW-1133">Transmembrane helix</keyword>
<proteinExistence type="predicted"/>
<evidence type="ECO:0000256" key="4">
    <source>
        <dbReference type="ARBA" id="ARBA00022989"/>
    </source>
</evidence>
<reference evidence="7" key="1">
    <citation type="submission" date="2008-03" db="EMBL/GenBank/DDBJ databases">
        <title>Complete sequence of Thermoproteus neutrophilus V24Sta.</title>
        <authorList>
            <consortium name="US DOE Joint Genome Institute"/>
            <person name="Copeland A."/>
            <person name="Lucas S."/>
            <person name="Lapidus A."/>
            <person name="Glavina del Rio T."/>
            <person name="Dalin E."/>
            <person name="Tice H."/>
            <person name="Bruce D."/>
            <person name="Goodwin L."/>
            <person name="Pitluck S."/>
            <person name="Sims D."/>
            <person name="Brettin T."/>
            <person name="Detter J.C."/>
            <person name="Han C."/>
            <person name="Kuske C.R."/>
            <person name="Schmutz J."/>
            <person name="Larimer F."/>
            <person name="Land M."/>
            <person name="Hauser L."/>
            <person name="Kyrpides N."/>
            <person name="Mikhailova N."/>
            <person name="Biddle J.F."/>
            <person name="Zhang Z."/>
            <person name="Fitz-Gibbon S.T."/>
            <person name="Lowe T.M."/>
            <person name="Saltikov C."/>
            <person name="House C.H."/>
            <person name="Richardson P."/>
        </authorList>
    </citation>
    <scope>NUCLEOTIDE SEQUENCE [LARGE SCALE GENOMIC DNA]</scope>
    <source>
        <strain evidence="7">V24Sta</strain>
    </source>
</reference>
<dbReference type="OrthoDB" id="43026at2157"/>
<evidence type="ECO:0000256" key="5">
    <source>
        <dbReference type="ARBA" id="ARBA00023136"/>
    </source>
</evidence>
<accession>B1YDP6</accession>
<feature type="transmembrane region" description="Helical" evidence="6">
    <location>
        <begin position="341"/>
        <end position="362"/>
    </location>
</feature>
<protein>
    <submittedName>
        <fullName evidence="7">Amino acid permease-associated region</fullName>
    </submittedName>
</protein>
<feature type="transmembrane region" description="Helical" evidence="6">
    <location>
        <begin position="152"/>
        <end position="170"/>
    </location>
</feature>
<feature type="transmembrane region" description="Helical" evidence="6">
    <location>
        <begin position="190"/>
        <end position="211"/>
    </location>
</feature>
<organism evidence="7 8">
    <name type="scientific">Pyrobaculum neutrophilum (strain DSM 2338 / JCM 9278 / NBRC 100436 / V24Sta)</name>
    <name type="common">Thermoproteus neutrophilus</name>
    <dbReference type="NCBI Taxonomy" id="444157"/>
    <lineage>
        <taxon>Archaea</taxon>
        <taxon>Thermoproteota</taxon>
        <taxon>Thermoprotei</taxon>
        <taxon>Thermoproteales</taxon>
        <taxon>Thermoproteaceae</taxon>
        <taxon>Pyrobaculum</taxon>
    </lineage>
</organism>
<dbReference type="STRING" id="444157.Tneu_0974"/>
<evidence type="ECO:0000256" key="6">
    <source>
        <dbReference type="SAM" id="Phobius"/>
    </source>
</evidence>
<keyword evidence="5 6" id="KW-0472">Membrane</keyword>
<dbReference type="PANTHER" id="PTHR42770:SF7">
    <property type="entry name" value="MEMBRANE PROTEIN"/>
    <property type="match status" value="1"/>
</dbReference>
<feature type="transmembrane region" description="Helical" evidence="6">
    <location>
        <begin position="318"/>
        <end position="335"/>
    </location>
</feature>
<dbReference type="EMBL" id="CP001014">
    <property type="protein sequence ID" value="ACB39909.1"/>
    <property type="molecule type" value="Genomic_DNA"/>
</dbReference>
<dbReference type="HOGENOM" id="CLU_007946_15_12_2"/>
<keyword evidence="2" id="KW-1003">Cell membrane</keyword>
<dbReference type="GeneID" id="6164647"/>
<evidence type="ECO:0000313" key="8">
    <source>
        <dbReference type="Proteomes" id="UP000001694"/>
    </source>
</evidence>
<feature type="transmembrane region" description="Helical" evidence="6">
    <location>
        <begin position="86"/>
        <end position="108"/>
    </location>
</feature>
<dbReference type="Pfam" id="PF13520">
    <property type="entry name" value="AA_permease_2"/>
    <property type="match status" value="1"/>
</dbReference>
<feature type="transmembrane region" description="Helical" evidence="6">
    <location>
        <begin position="43"/>
        <end position="65"/>
    </location>
</feature>
<dbReference type="PANTHER" id="PTHR42770">
    <property type="entry name" value="AMINO ACID TRANSPORTER-RELATED"/>
    <property type="match status" value="1"/>
</dbReference>
<dbReference type="PIRSF" id="PIRSF006060">
    <property type="entry name" value="AA_transporter"/>
    <property type="match status" value="1"/>
</dbReference>
<dbReference type="GO" id="GO:0022857">
    <property type="term" value="F:transmembrane transporter activity"/>
    <property type="evidence" value="ECO:0007669"/>
    <property type="project" value="InterPro"/>
</dbReference>
<dbReference type="Gene3D" id="1.20.1740.10">
    <property type="entry name" value="Amino acid/polyamine transporter I"/>
    <property type="match status" value="1"/>
</dbReference>
<feature type="transmembrane region" description="Helical" evidence="6">
    <location>
        <begin position="223"/>
        <end position="246"/>
    </location>
</feature>
<sequence>MALARSWLRRRLGVFDMYALVHSDSQSTYYFLLGFIALYAGEYAFFGAIYGVLLMAAIAVTYGEMGSRFPETGGSYLYIKSAFGPTLAYISAWLIAFDQIVMVAYGTIDAAKTINKTLGLGIHEAALAAAFTTALFALTVVGIRESANFAKAVAAVDLAVMPALIIWALATHPAPPPHFGWAGVEGASLLFALSLLSRGFTGVDAIGQLAGEAREPLVQVPKATALVVAVGAFFGLGLTAALMSALRPEELADPAVAPLYLAAKVNPALAYAVALNLFLVMITAALAGYVSFSRLVYMMAEEGHLPGILGRLHRRFRTPHVSLLLVYTISLLLIAPGEIEIILAIYAVGSLLNYLLVAAALAKLSRSGDLYSAFRTPKVAGVPLSAAAALVLLPLGIGLTVLEKYRYLWALALWLGAGLALLYLTKRRDPRRRAVGAE</sequence>
<comment type="subcellular location">
    <subcellularLocation>
        <location evidence="1">Cell membrane</location>
        <topology evidence="1">Multi-pass membrane protein</topology>
    </subcellularLocation>
</comment>
<gene>
    <name evidence="7" type="ordered locus">Tneu_0974</name>
</gene>
<evidence type="ECO:0000313" key="7">
    <source>
        <dbReference type="EMBL" id="ACB39909.1"/>
    </source>
</evidence>